<keyword evidence="5 9" id="KW-1133">Transmembrane helix</keyword>
<evidence type="ECO:0000313" key="10">
    <source>
        <dbReference type="EMBL" id="KAG6508093.1"/>
    </source>
</evidence>
<dbReference type="GO" id="GO:0009767">
    <property type="term" value="P:photosynthetic electron transport chain"/>
    <property type="evidence" value="ECO:0007669"/>
    <property type="project" value="InterPro"/>
</dbReference>
<evidence type="ECO:0000256" key="2">
    <source>
        <dbReference type="ARBA" id="ARBA00022494"/>
    </source>
</evidence>
<dbReference type="InterPro" id="IPR036001">
    <property type="entry name" value="PS_II_antenna-like_sf"/>
</dbReference>
<comment type="subcellular location">
    <subcellularLocation>
        <location evidence="1">Membrane</location>
        <topology evidence="1">Multi-pass membrane protein</topology>
    </subcellularLocation>
</comment>
<dbReference type="GO" id="GO:0016168">
    <property type="term" value="F:chlorophyll binding"/>
    <property type="evidence" value="ECO:0007669"/>
    <property type="project" value="UniProtKB-KW"/>
</dbReference>
<organism evidence="10 11">
    <name type="scientific">Zingiber officinale</name>
    <name type="common">Ginger</name>
    <name type="synonym">Amomum zingiber</name>
    <dbReference type="NCBI Taxonomy" id="94328"/>
    <lineage>
        <taxon>Eukaryota</taxon>
        <taxon>Viridiplantae</taxon>
        <taxon>Streptophyta</taxon>
        <taxon>Embryophyta</taxon>
        <taxon>Tracheophyta</taxon>
        <taxon>Spermatophyta</taxon>
        <taxon>Magnoliopsida</taxon>
        <taxon>Liliopsida</taxon>
        <taxon>Zingiberales</taxon>
        <taxon>Zingiberaceae</taxon>
        <taxon>Zingiber</taxon>
    </lineage>
</organism>
<keyword evidence="3" id="KW-0602">Photosynthesis</keyword>
<keyword evidence="11" id="KW-1185">Reference proteome</keyword>
<keyword evidence="8" id="KW-0604">Photosystem II</keyword>
<protein>
    <submittedName>
        <fullName evidence="10">Uncharacterized protein</fullName>
    </submittedName>
</protein>
<reference evidence="10 11" key="1">
    <citation type="submission" date="2020-08" db="EMBL/GenBank/DDBJ databases">
        <title>Plant Genome Project.</title>
        <authorList>
            <person name="Zhang R.-G."/>
        </authorList>
    </citation>
    <scope>NUCLEOTIDE SEQUENCE [LARGE SCALE GENOMIC DNA]</scope>
    <source>
        <tissue evidence="10">Rhizome</tissue>
    </source>
</reference>
<evidence type="ECO:0000313" key="11">
    <source>
        <dbReference type="Proteomes" id="UP000734854"/>
    </source>
</evidence>
<name>A0A8J5GX27_ZINOF</name>
<dbReference type="GO" id="GO:0009523">
    <property type="term" value="C:photosystem II"/>
    <property type="evidence" value="ECO:0007669"/>
    <property type="project" value="UniProtKB-KW"/>
</dbReference>
<feature type="transmembrane region" description="Helical" evidence="9">
    <location>
        <begin position="146"/>
        <end position="169"/>
    </location>
</feature>
<dbReference type="SUPFAM" id="SSF161077">
    <property type="entry name" value="Photosystem II antenna protein-like"/>
    <property type="match status" value="1"/>
</dbReference>
<evidence type="ECO:0000256" key="1">
    <source>
        <dbReference type="ARBA" id="ARBA00004141"/>
    </source>
</evidence>
<dbReference type="AlphaFoldDB" id="A0A8J5GX27"/>
<keyword evidence="7 9" id="KW-0472">Membrane</keyword>
<evidence type="ECO:0000256" key="5">
    <source>
        <dbReference type="ARBA" id="ARBA00022989"/>
    </source>
</evidence>
<evidence type="ECO:0000256" key="3">
    <source>
        <dbReference type="ARBA" id="ARBA00022531"/>
    </source>
</evidence>
<comment type="caution">
    <text evidence="10">The sequence shown here is derived from an EMBL/GenBank/DDBJ whole genome shotgun (WGS) entry which is preliminary data.</text>
</comment>
<evidence type="ECO:0000256" key="6">
    <source>
        <dbReference type="ARBA" id="ARBA00022991"/>
    </source>
</evidence>
<sequence>METRGATTSPLAAAASPRVNPPLELFFGYFFMLSSLSLSMNPSAIYSQSRVIHLTEHSFGKMLKHKKHDLRGDLKTFLQNSDQATVGSRGLACFGFGTFHVIRLHGPRIWVSDPYELIEKVQPVSPAWGAEGFEAFVLEGIDSHHIVASTLGILIAFIVVGIMWTKLIIEQSKLWRVYLKLFLE</sequence>
<keyword evidence="4 9" id="KW-0812">Transmembrane</keyword>
<evidence type="ECO:0000256" key="9">
    <source>
        <dbReference type="SAM" id="Phobius"/>
    </source>
</evidence>
<evidence type="ECO:0000256" key="8">
    <source>
        <dbReference type="ARBA" id="ARBA00023276"/>
    </source>
</evidence>
<evidence type="ECO:0000256" key="4">
    <source>
        <dbReference type="ARBA" id="ARBA00022692"/>
    </source>
</evidence>
<keyword evidence="6" id="KW-0157">Chromophore</keyword>
<keyword evidence="2" id="KW-0148">Chlorophyll</keyword>
<dbReference type="EMBL" id="JACMSC010000009">
    <property type="protein sequence ID" value="KAG6508093.1"/>
    <property type="molecule type" value="Genomic_DNA"/>
</dbReference>
<dbReference type="Proteomes" id="UP000734854">
    <property type="component" value="Unassembled WGS sequence"/>
</dbReference>
<dbReference type="InterPro" id="IPR000932">
    <property type="entry name" value="PS_antenna-like"/>
</dbReference>
<accession>A0A8J5GX27</accession>
<dbReference type="Pfam" id="PF00421">
    <property type="entry name" value="PSII"/>
    <property type="match status" value="1"/>
</dbReference>
<evidence type="ECO:0000256" key="7">
    <source>
        <dbReference type="ARBA" id="ARBA00023136"/>
    </source>
</evidence>
<gene>
    <name evidence="10" type="ORF">ZIOFF_033452</name>
</gene>
<proteinExistence type="predicted"/>